<evidence type="ECO:0000256" key="1">
    <source>
        <dbReference type="ARBA" id="ARBA00022741"/>
    </source>
</evidence>
<dbReference type="EMBL" id="MCGT01000022">
    <property type="protein sequence ID" value="ORX50917.1"/>
    <property type="molecule type" value="Genomic_DNA"/>
</dbReference>
<reference evidence="4 5" key="1">
    <citation type="submission" date="2016-07" db="EMBL/GenBank/DDBJ databases">
        <title>Pervasive Adenine N6-methylation of Active Genes in Fungi.</title>
        <authorList>
            <consortium name="DOE Joint Genome Institute"/>
            <person name="Mondo S.J."/>
            <person name="Dannebaum R.O."/>
            <person name="Kuo R.C."/>
            <person name="Labutti K."/>
            <person name="Haridas S."/>
            <person name="Kuo A."/>
            <person name="Salamov A."/>
            <person name="Ahrendt S.R."/>
            <person name="Lipzen A."/>
            <person name="Sullivan W."/>
            <person name="Andreopoulos W.B."/>
            <person name="Clum A."/>
            <person name="Lindquist E."/>
            <person name="Daum C."/>
            <person name="Ramamoorthy G.K."/>
            <person name="Gryganskyi A."/>
            <person name="Culley D."/>
            <person name="Magnuson J.K."/>
            <person name="James T.Y."/>
            <person name="O'Malley M.A."/>
            <person name="Stajich J.E."/>
            <person name="Spatafora J.W."/>
            <person name="Visel A."/>
            <person name="Grigoriev I.V."/>
        </authorList>
    </citation>
    <scope>NUCLEOTIDE SEQUENCE [LARGE SCALE GENOMIC DNA]</scope>
    <source>
        <strain evidence="4 5">NRRL 3301</strain>
    </source>
</reference>
<dbReference type="GO" id="GO:0005840">
    <property type="term" value="C:ribosome"/>
    <property type="evidence" value="ECO:0007669"/>
    <property type="project" value="UniProtKB-KW"/>
</dbReference>
<dbReference type="PANTHER" id="PTHR38710">
    <property type="entry name" value="WITH PUTATIVE URIDYL PYROPHOSPHORYLASE-RELATED"/>
    <property type="match status" value="1"/>
</dbReference>
<evidence type="ECO:0000313" key="4">
    <source>
        <dbReference type="EMBL" id="ORX50917.1"/>
    </source>
</evidence>
<keyword evidence="4" id="KW-0687">Ribonucleoprotein</keyword>
<dbReference type="SUPFAM" id="SSF54211">
    <property type="entry name" value="Ribosomal protein S5 domain 2-like"/>
    <property type="match status" value="1"/>
</dbReference>
<evidence type="ECO:0000256" key="2">
    <source>
        <dbReference type="ARBA" id="ARBA00022840"/>
    </source>
</evidence>
<dbReference type="Proteomes" id="UP000242146">
    <property type="component" value="Unassembled WGS sequence"/>
</dbReference>
<dbReference type="Gene3D" id="3.30.70.890">
    <property type="entry name" value="GHMP kinase, C-terminal domain"/>
    <property type="match status" value="1"/>
</dbReference>
<dbReference type="PANTHER" id="PTHR38710:SF1">
    <property type="entry name" value="WITH PUTATIVE URIDYL PYROPHOSPHORYLASE-RELATED"/>
    <property type="match status" value="1"/>
</dbReference>
<dbReference type="OrthoDB" id="1924968at2759"/>
<dbReference type="InterPro" id="IPR053034">
    <property type="entry name" value="Glucuronokinase-like"/>
</dbReference>
<keyword evidence="2" id="KW-0067">ATP-binding</keyword>
<dbReference type="AlphaFoldDB" id="A0A1X2GD07"/>
<keyword evidence="5" id="KW-1185">Reference proteome</keyword>
<dbReference type="Gene3D" id="3.30.230.10">
    <property type="match status" value="1"/>
</dbReference>
<evidence type="ECO:0000313" key="5">
    <source>
        <dbReference type="Proteomes" id="UP000242146"/>
    </source>
</evidence>
<feature type="domain" description="GHMP kinase N-terminal" evidence="3">
    <location>
        <begin position="325"/>
        <end position="421"/>
    </location>
</feature>
<comment type="caution">
    <text evidence="4">The sequence shown here is derived from an EMBL/GenBank/DDBJ whole genome shotgun (WGS) entry which is preliminary data.</text>
</comment>
<evidence type="ECO:0000259" key="3">
    <source>
        <dbReference type="Pfam" id="PF00288"/>
    </source>
</evidence>
<dbReference type="GO" id="GO:0005524">
    <property type="term" value="F:ATP binding"/>
    <property type="evidence" value="ECO:0007669"/>
    <property type="project" value="UniProtKB-KW"/>
</dbReference>
<dbReference type="InterPro" id="IPR006204">
    <property type="entry name" value="GHMP_kinase_N_dom"/>
</dbReference>
<dbReference type="Pfam" id="PF00288">
    <property type="entry name" value="GHMP_kinases_N"/>
    <property type="match status" value="1"/>
</dbReference>
<name>A0A1X2GD07_9FUNG</name>
<dbReference type="SUPFAM" id="SSF55060">
    <property type="entry name" value="GHMP Kinase, C-terminal domain"/>
    <property type="match status" value="1"/>
</dbReference>
<dbReference type="PRINTS" id="PR00959">
    <property type="entry name" value="MEVGALKINASE"/>
</dbReference>
<sequence>MTSPSRVVILASYASTSTLETDILSSLSATWMYWHGTPKALLPISTKSSLSWTMDHIKHLNLQTTVIANAYNYKQYERWSTEYGFPAEKLLNCGFSAGALEDLGFMQRVRPSADGDVLVLLADTILGKEDVAQLTNERGPCVYRADGQPIAFVLTQSILQQLGQATYDMCVDRDNIHSFTAMQQELLAYLRQHTAPFVELSQPSELYRFADPQVSLHDYETHWRPLTIAAKDESRAHRQPIQIKSHARVGLMGNPSDGFYGCTMSLLIANFWAQVTLIPNADVHDGTIELLTHRGADNKWFVNVESLALCCEQDGYDHGERLLLACIKVFLRHCQQQSIAHVNDNKQGFRVGFLTNIPRQVGLAGSSAIVSACWRALMQHYHVTNNDIPLEHQASLVLQVEVDELGIAAGLQDRVIQIYGGLVFMDFNKDHMLKHGHGVYESLPLSITPPLWLAYVAHPEDSGKVHSTVKQRFLQGDPQVVDAMKTFASLATQARDALKNGDHSRFGHLMTANFETRRQTYGDAVVGEANLHMVQIVRQHGGHAKFCGSGGAIVISMHDRPMTSVQALKHALEKEGYVFVKLIPQSPIAQ</sequence>
<dbReference type="InterPro" id="IPR020568">
    <property type="entry name" value="Ribosomal_Su5_D2-typ_SF"/>
</dbReference>
<accession>A0A1X2GD07</accession>
<dbReference type="STRING" id="101127.A0A1X2GD07"/>
<dbReference type="SUPFAM" id="SSF53448">
    <property type="entry name" value="Nucleotide-diphospho-sugar transferases"/>
    <property type="match status" value="1"/>
</dbReference>
<keyword evidence="1" id="KW-0547">Nucleotide-binding</keyword>
<dbReference type="InterPro" id="IPR014721">
    <property type="entry name" value="Ribsml_uS5_D2-typ_fold_subgr"/>
</dbReference>
<organism evidence="4 5">
    <name type="scientific">Hesseltinella vesiculosa</name>
    <dbReference type="NCBI Taxonomy" id="101127"/>
    <lineage>
        <taxon>Eukaryota</taxon>
        <taxon>Fungi</taxon>
        <taxon>Fungi incertae sedis</taxon>
        <taxon>Mucoromycota</taxon>
        <taxon>Mucoromycotina</taxon>
        <taxon>Mucoromycetes</taxon>
        <taxon>Mucorales</taxon>
        <taxon>Cunninghamellaceae</taxon>
        <taxon>Hesseltinella</taxon>
    </lineage>
</organism>
<keyword evidence="4" id="KW-0689">Ribosomal protein</keyword>
<proteinExistence type="predicted"/>
<dbReference type="GO" id="GO:0047940">
    <property type="term" value="F:glucuronokinase activity"/>
    <property type="evidence" value="ECO:0007669"/>
    <property type="project" value="TreeGrafter"/>
</dbReference>
<gene>
    <name evidence="4" type="ORF">DM01DRAFT_1092000</name>
</gene>
<dbReference type="InterPro" id="IPR036554">
    <property type="entry name" value="GHMP_kinase_C_sf"/>
</dbReference>
<dbReference type="InterPro" id="IPR029044">
    <property type="entry name" value="Nucleotide-diphossugar_trans"/>
</dbReference>
<dbReference type="Gene3D" id="3.90.550.10">
    <property type="entry name" value="Spore Coat Polysaccharide Biosynthesis Protein SpsA, Chain A"/>
    <property type="match status" value="1"/>
</dbReference>
<protein>
    <submittedName>
        <fullName evidence="4">Ribosomal protein S5 domain 2-like protein</fullName>
    </submittedName>
</protein>